<name>A0ABP0H021_CLALP</name>
<evidence type="ECO:0000256" key="1">
    <source>
        <dbReference type="SAM" id="MobiDB-lite"/>
    </source>
</evidence>
<feature type="region of interest" description="Disordered" evidence="1">
    <location>
        <begin position="185"/>
        <end position="224"/>
    </location>
</feature>
<proteinExistence type="predicted"/>
<reference evidence="2 3" key="1">
    <citation type="submission" date="2024-02" db="EMBL/GenBank/DDBJ databases">
        <authorList>
            <person name="Daric V."/>
            <person name="Darras S."/>
        </authorList>
    </citation>
    <scope>NUCLEOTIDE SEQUENCE [LARGE SCALE GENOMIC DNA]</scope>
</reference>
<dbReference type="Proteomes" id="UP001642483">
    <property type="component" value="Unassembled WGS sequence"/>
</dbReference>
<evidence type="ECO:0000313" key="2">
    <source>
        <dbReference type="EMBL" id="CAK8697326.1"/>
    </source>
</evidence>
<dbReference type="PANTHER" id="PTHR14659:SF1">
    <property type="entry name" value="ALPHA- AND GAMMA-ADAPTIN-BINDING PROTEIN P34"/>
    <property type="match status" value="1"/>
</dbReference>
<sequence length="297" mass="33620">MAGQCVAVISCPMEGGNDSLTSPVSLIKGILDVEELTAKSKHNFTSSYEWKISNKYYNAAVDICMLQEKTVGNEEFANEVEALVAIFDSKKERKGLVALEAWSSYIDLWEPEIKLAVCERCSSLNDDESDHMSREKAQLWCLDNDFELVELDPVRDDYSEFEDFGITRIRKALTAHMWPNMQLKSFKNHESDTSNTKKQTPSENETIDSSPKTSPRRTDNEARRNVEESIDALLSEPNEFDDDFETLFQKMKVFKDSAAAMPETSRKDYAEKVVTAFWKAIGGDEDELGRISSDEGS</sequence>
<dbReference type="Pfam" id="PF10199">
    <property type="entry name" value="Adaptin_binding"/>
    <property type="match status" value="1"/>
</dbReference>
<dbReference type="InterPro" id="IPR019341">
    <property type="entry name" value="Alpha/Gamma-adaptin-bd_p34"/>
</dbReference>
<keyword evidence="3" id="KW-1185">Reference proteome</keyword>
<feature type="compositionally biased region" description="Polar residues" evidence="1">
    <location>
        <begin position="193"/>
        <end position="213"/>
    </location>
</feature>
<accession>A0ABP0H021</accession>
<comment type="caution">
    <text evidence="2">The sequence shown here is derived from an EMBL/GenBank/DDBJ whole genome shotgun (WGS) entry which is preliminary data.</text>
</comment>
<dbReference type="EMBL" id="CAWYQH010000163">
    <property type="protein sequence ID" value="CAK8697326.1"/>
    <property type="molecule type" value="Genomic_DNA"/>
</dbReference>
<protein>
    <recommendedName>
        <fullName evidence="4">Alpha-and gamma-adaptin-binding protein p34</fullName>
    </recommendedName>
</protein>
<dbReference type="Gene3D" id="3.40.50.11960">
    <property type="match status" value="1"/>
</dbReference>
<dbReference type="PANTHER" id="PTHR14659">
    <property type="entry name" value="ALPHA- AND GAMMA-ADAPTIN-BINDING PROTEIN P34"/>
    <property type="match status" value="1"/>
</dbReference>
<evidence type="ECO:0008006" key="4">
    <source>
        <dbReference type="Google" id="ProtNLM"/>
    </source>
</evidence>
<evidence type="ECO:0000313" key="3">
    <source>
        <dbReference type="Proteomes" id="UP001642483"/>
    </source>
</evidence>
<gene>
    <name evidence="2" type="ORF">CVLEPA_LOCUS30575</name>
</gene>
<organism evidence="2 3">
    <name type="scientific">Clavelina lepadiformis</name>
    <name type="common">Light-bulb sea squirt</name>
    <name type="synonym">Ascidia lepadiformis</name>
    <dbReference type="NCBI Taxonomy" id="159417"/>
    <lineage>
        <taxon>Eukaryota</taxon>
        <taxon>Metazoa</taxon>
        <taxon>Chordata</taxon>
        <taxon>Tunicata</taxon>
        <taxon>Ascidiacea</taxon>
        <taxon>Aplousobranchia</taxon>
        <taxon>Clavelinidae</taxon>
        <taxon>Clavelina</taxon>
    </lineage>
</organism>